<dbReference type="Gene3D" id="3.30.420.480">
    <property type="entry name" value="Domain of unknown function (DUF4445)"/>
    <property type="match status" value="1"/>
</dbReference>
<dbReference type="InterPro" id="IPR041414">
    <property type="entry name" value="Raco-like_middle"/>
</dbReference>
<keyword evidence="3" id="KW-1185">Reference proteome</keyword>
<dbReference type="Pfam" id="PF14574">
    <property type="entry name" value="RACo_C_ter"/>
    <property type="match status" value="1"/>
</dbReference>
<dbReference type="InterPro" id="IPR040506">
    <property type="entry name" value="RACo_linker"/>
</dbReference>
<dbReference type="Pfam" id="PF17650">
    <property type="entry name" value="RACo_linker"/>
    <property type="match status" value="1"/>
</dbReference>
<dbReference type="RefSeq" id="WP_132768956.1">
    <property type="nucleotide sequence ID" value="NZ_SMAB01000010.1"/>
</dbReference>
<dbReference type="InterPro" id="IPR036010">
    <property type="entry name" value="2Fe-2S_ferredoxin-like_sf"/>
</dbReference>
<dbReference type="PROSITE" id="PS51085">
    <property type="entry name" value="2FE2S_FER_2"/>
    <property type="match status" value="1"/>
</dbReference>
<dbReference type="Pfam" id="PF00111">
    <property type="entry name" value="Fer2"/>
    <property type="match status" value="1"/>
</dbReference>
<dbReference type="Pfam" id="PF17651">
    <property type="entry name" value="Raco_middle"/>
    <property type="match status" value="1"/>
</dbReference>
<dbReference type="CDD" id="cd00207">
    <property type="entry name" value="fer2"/>
    <property type="match status" value="1"/>
</dbReference>
<evidence type="ECO:0000313" key="3">
    <source>
        <dbReference type="Proteomes" id="UP000295788"/>
    </source>
</evidence>
<sequence>MATRTIFIEKGETRITRYVETGTRLLDLIQNEEIPLPATCGGTGRCGTCKVKIKESLPWNRTEEQVLTSGEKREGYHLACQILIDKGLHIEVPQLQEEKLQVMENSVERDFDFLPFLRKIYIPMQNPEVSDLHSIYDYLSDVEKLEFTLEQLRQVPVLIREKEGLTLTLDPNGKVIHLERGDTTDQLFGIAFDIGSTSVVGYLLDLNSGKELGVASRLNRQAQYGADVLSRISYAIEKKNGVKVLQKTVIEVMNEIISELTEKSEIDAKNILDCTIVGNSTMQHLLLGISPKSLGQAPHIPVIQQEFMLFARELDLNIPNALVRVLPNLGGFVGSDTVGVILATKMYEQEQLTLAVDIGTNGEMVLGTKDRLVACSSPAGPAFEGGQIRHGMRAIEGAIGNVWIETDLKYEVIGNTKPKGICGSGLVDLVAELLRIGIIDPSGRIKNKQEVPPIVSFFLKKRIIEKETGNEFIIVEPEKSATGEAITLTQQDIRELQLAKGAIYTGIQLLMNQLGIAPEQINQLYLAGGFGSYIDSYNAKRIGLIPQIDENKIKTVGNAAGYGAKLALLSKVEWQKGIQLASEIEHYNLSEVNGYERVFVESLDFPKTERWLK</sequence>
<organism evidence="2 3">
    <name type="scientific">Tepidibacillus fermentans</name>
    <dbReference type="NCBI Taxonomy" id="1281767"/>
    <lineage>
        <taxon>Bacteria</taxon>
        <taxon>Bacillati</taxon>
        <taxon>Bacillota</taxon>
        <taxon>Bacilli</taxon>
        <taxon>Bacillales</taxon>
        <taxon>Bacillaceae</taxon>
        <taxon>Tepidibacillus</taxon>
    </lineage>
</organism>
<evidence type="ECO:0000313" key="2">
    <source>
        <dbReference type="EMBL" id="TCS82108.1"/>
    </source>
</evidence>
<evidence type="ECO:0000259" key="1">
    <source>
        <dbReference type="PROSITE" id="PS51085"/>
    </source>
</evidence>
<name>A0A4R3KFP6_9BACI</name>
<reference evidence="2 3" key="1">
    <citation type="submission" date="2019-03" db="EMBL/GenBank/DDBJ databases">
        <title>Genomic Encyclopedia of Type Strains, Phase IV (KMG-IV): sequencing the most valuable type-strain genomes for metagenomic binning, comparative biology and taxonomic classification.</title>
        <authorList>
            <person name="Goeker M."/>
        </authorList>
    </citation>
    <scope>NUCLEOTIDE SEQUENCE [LARGE SCALE GENOMIC DNA]</scope>
    <source>
        <strain evidence="2 3">DSM 23802</strain>
    </source>
</reference>
<protein>
    <submittedName>
        <fullName evidence="2">Uncharacterized 2Fe-2S/4Fe-4S cluster protein (DUF4445 family)</fullName>
    </submittedName>
</protein>
<dbReference type="Gene3D" id="3.10.20.30">
    <property type="match status" value="1"/>
</dbReference>
<dbReference type="InterPro" id="IPR027980">
    <property type="entry name" value="RACo_C"/>
</dbReference>
<accession>A0A4R3KFP6</accession>
<dbReference type="PANTHER" id="PTHR42895">
    <property type="entry name" value="IRON-SULFUR CLUSTER-BINDING PROTEIN-RELATED"/>
    <property type="match status" value="1"/>
</dbReference>
<feature type="domain" description="2Fe-2S ferredoxin-type" evidence="1">
    <location>
        <begin position="4"/>
        <end position="96"/>
    </location>
</feature>
<dbReference type="InterPro" id="IPR052911">
    <property type="entry name" value="Corrinoid_activation_enz"/>
</dbReference>
<comment type="caution">
    <text evidence="2">The sequence shown here is derived from an EMBL/GenBank/DDBJ whole genome shotgun (WGS) entry which is preliminary data.</text>
</comment>
<dbReference type="AlphaFoldDB" id="A0A4R3KFP6"/>
<dbReference type="InterPro" id="IPR012675">
    <property type="entry name" value="Beta-grasp_dom_sf"/>
</dbReference>
<dbReference type="GO" id="GO:0051536">
    <property type="term" value="F:iron-sulfur cluster binding"/>
    <property type="evidence" value="ECO:0007669"/>
    <property type="project" value="InterPro"/>
</dbReference>
<dbReference type="EMBL" id="SMAB01000010">
    <property type="protein sequence ID" value="TCS82108.1"/>
    <property type="molecule type" value="Genomic_DNA"/>
</dbReference>
<dbReference type="OrthoDB" id="9810588at2"/>
<dbReference type="Proteomes" id="UP000295788">
    <property type="component" value="Unassembled WGS sequence"/>
</dbReference>
<proteinExistence type="predicted"/>
<dbReference type="SUPFAM" id="SSF54292">
    <property type="entry name" value="2Fe-2S ferredoxin-like"/>
    <property type="match status" value="1"/>
</dbReference>
<dbReference type="InterPro" id="IPR042259">
    <property type="entry name" value="Raco-like_middle_sf"/>
</dbReference>
<dbReference type="PANTHER" id="PTHR42895:SF2">
    <property type="entry name" value="IRON-SULFUR CLUSTER PROTEIN"/>
    <property type="match status" value="1"/>
</dbReference>
<gene>
    <name evidence="2" type="ORF">EDD72_11042</name>
</gene>
<dbReference type="InterPro" id="IPR001041">
    <property type="entry name" value="2Fe-2S_ferredoxin-type"/>
</dbReference>